<feature type="region of interest" description="Disordered" evidence="2">
    <location>
        <begin position="459"/>
        <end position="710"/>
    </location>
</feature>
<feature type="compositionally biased region" description="Basic and acidic residues" evidence="2">
    <location>
        <begin position="357"/>
        <end position="379"/>
    </location>
</feature>
<keyword evidence="1" id="KW-0694">RNA-binding</keyword>
<name>A0A7S3V8L0_9STRA</name>
<dbReference type="Gene3D" id="3.30.1370.10">
    <property type="entry name" value="K Homology domain, type 1"/>
    <property type="match status" value="2"/>
</dbReference>
<dbReference type="GO" id="GO:0005730">
    <property type="term" value="C:nucleolus"/>
    <property type="evidence" value="ECO:0007669"/>
    <property type="project" value="TreeGrafter"/>
</dbReference>
<gene>
    <name evidence="4" type="ORF">CDEB00056_LOCUS8875</name>
</gene>
<dbReference type="SUPFAM" id="SSF54791">
    <property type="entry name" value="Eukaryotic type KH-domain (KH-domain type I)"/>
    <property type="match status" value="2"/>
</dbReference>
<dbReference type="Pfam" id="PF00013">
    <property type="entry name" value="KH_1"/>
    <property type="match status" value="1"/>
</dbReference>
<dbReference type="PANTHER" id="PTHR16148">
    <property type="entry name" value="NF-KAPPA-B-REPRESSING FACTOR-RELATED"/>
    <property type="match status" value="1"/>
</dbReference>
<dbReference type="GO" id="GO:0003723">
    <property type="term" value="F:RNA binding"/>
    <property type="evidence" value="ECO:0007669"/>
    <property type="project" value="UniProtKB-UniRule"/>
</dbReference>
<dbReference type="AlphaFoldDB" id="A0A7S3V8L0"/>
<sequence>MAGSSSNANDAGQAAAVPTYYGLSSSDHHQQQANSNQQQQPQQTDLSLSSLSSKSVSQYANVISHPTQQCLLQCYIPPSRVGAVIGRRGNTILHIQREAMKKSWSNNGGSNGGGVRLSVLSAGSASAGGEEKESQSDDGNGNSNMNNAKDNDEDETKKDPKQEAGENSNNNNSAAGENDIKDEDLWTPVMIRGDPSGVFAAAKLLVPLLHTGPPTAEDTNTNTNSHSNSNSNSHNSNNDNSNNHHYNPQADGDSEMDDVVLDIPIHRSKHSAIIGKKGMTIANLSADHNVRIMVPHRKASGYGHGNGSNNNNSHEDINVVQLEGELHNVEKCLVHMLHLVCSPPVGTTSTSSANGNDQDRDAEVADRTSGSDDPDRIKSVEGYGNSNSNKLEINDVTAKDVATSIEEELEGKITISIAVTSKKESKFTEHTITVPSELSSNVPSLGRIRIIGKSTNTVIRRKKTPLEHQKDDIGHGGENSEGGATVGTEEGHAGDDAEDDGGEESGPDEVDNAEAEDILEETDAIASLTLEEDGEEEVDVGAGATADGNTRTLDETKKEQEDEPSSIASPSSSAASPSHLQALFTTQIIISGKTEPVRRATEQLQKILMPSSSKSGPKSRRNDGNGNIKHGNDASHEDDADANDPDGEGGESGTGSGNNKSFRSRGGKNSKKARWPHRTKRRGRGSRGRGSGAAADGRGSGGGGAPSDGK</sequence>
<feature type="compositionally biased region" description="Polar residues" evidence="2">
    <location>
        <begin position="1"/>
        <end position="10"/>
    </location>
</feature>
<dbReference type="PROSITE" id="PS50084">
    <property type="entry name" value="KH_TYPE_1"/>
    <property type="match status" value="2"/>
</dbReference>
<feature type="compositionally biased region" description="Low complexity" evidence="2">
    <location>
        <begin position="218"/>
        <end position="245"/>
    </location>
</feature>
<dbReference type="GO" id="GO:0005654">
    <property type="term" value="C:nucleoplasm"/>
    <property type="evidence" value="ECO:0007669"/>
    <property type="project" value="TreeGrafter"/>
</dbReference>
<feature type="region of interest" description="Disordered" evidence="2">
    <location>
        <begin position="211"/>
        <end position="255"/>
    </location>
</feature>
<dbReference type="InterPro" id="IPR004088">
    <property type="entry name" value="KH_dom_type_1"/>
</dbReference>
<feature type="region of interest" description="Disordered" evidence="2">
    <location>
        <begin position="346"/>
        <end position="386"/>
    </location>
</feature>
<accession>A0A7S3V8L0</accession>
<dbReference type="InterPro" id="IPR036612">
    <property type="entry name" value="KH_dom_type_1_sf"/>
</dbReference>
<evidence type="ECO:0000259" key="3">
    <source>
        <dbReference type="SMART" id="SM00322"/>
    </source>
</evidence>
<feature type="compositionally biased region" description="Basic and acidic residues" evidence="2">
    <location>
        <begin position="464"/>
        <end position="475"/>
    </location>
</feature>
<feature type="region of interest" description="Disordered" evidence="2">
    <location>
        <begin position="1"/>
        <end position="51"/>
    </location>
</feature>
<feature type="region of interest" description="Disordered" evidence="2">
    <location>
        <begin position="103"/>
        <end position="180"/>
    </location>
</feature>
<protein>
    <recommendedName>
        <fullName evidence="3">K Homology domain-containing protein</fullName>
    </recommendedName>
</protein>
<feature type="compositionally biased region" description="Acidic residues" evidence="2">
    <location>
        <begin position="638"/>
        <end position="649"/>
    </location>
</feature>
<feature type="compositionally biased region" description="Low complexity" evidence="2">
    <location>
        <begin position="137"/>
        <end position="148"/>
    </location>
</feature>
<dbReference type="SMART" id="SM00322">
    <property type="entry name" value="KH"/>
    <property type="match status" value="2"/>
</dbReference>
<feature type="domain" description="K Homology" evidence="3">
    <location>
        <begin position="68"/>
        <end position="210"/>
    </location>
</feature>
<reference evidence="4" key="1">
    <citation type="submission" date="2021-01" db="EMBL/GenBank/DDBJ databases">
        <authorList>
            <person name="Corre E."/>
            <person name="Pelletier E."/>
            <person name="Niang G."/>
            <person name="Scheremetjew M."/>
            <person name="Finn R."/>
            <person name="Kale V."/>
            <person name="Holt S."/>
            <person name="Cochrane G."/>
            <person name="Meng A."/>
            <person name="Brown T."/>
            <person name="Cohen L."/>
        </authorList>
    </citation>
    <scope>NUCLEOTIDE SEQUENCE</scope>
    <source>
        <strain evidence="4">MM31A-1</strain>
    </source>
</reference>
<feature type="compositionally biased region" description="Basic and acidic residues" evidence="2">
    <location>
        <begin position="155"/>
        <end position="164"/>
    </location>
</feature>
<dbReference type="InterPro" id="IPR004087">
    <property type="entry name" value="KH_dom"/>
</dbReference>
<dbReference type="EMBL" id="HBIO01011406">
    <property type="protein sequence ID" value="CAE0464034.1"/>
    <property type="molecule type" value="Transcribed_RNA"/>
</dbReference>
<feature type="compositionally biased region" description="Polar residues" evidence="2">
    <location>
        <begin position="346"/>
        <end position="356"/>
    </location>
</feature>
<feature type="compositionally biased region" description="Low complexity" evidence="2">
    <location>
        <begin position="31"/>
        <end position="51"/>
    </location>
</feature>
<feature type="compositionally biased region" description="Acidic residues" evidence="2">
    <location>
        <begin position="530"/>
        <end position="539"/>
    </location>
</feature>
<evidence type="ECO:0000256" key="2">
    <source>
        <dbReference type="SAM" id="MobiDB-lite"/>
    </source>
</evidence>
<feature type="compositionally biased region" description="Gly residues" evidence="2">
    <location>
        <begin position="698"/>
        <end position="710"/>
    </location>
</feature>
<dbReference type="CDD" id="cd00105">
    <property type="entry name" value="KH-I"/>
    <property type="match status" value="1"/>
</dbReference>
<proteinExistence type="predicted"/>
<evidence type="ECO:0000256" key="1">
    <source>
        <dbReference type="PROSITE-ProRule" id="PRU00117"/>
    </source>
</evidence>
<feature type="compositionally biased region" description="Low complexity" evidence="2">
    <location>
        <begin position="165"/>
        <end position="177"/>
    </location>
</feature>
<feature type="compositionally biased region" description="Acidic residues" evidence="2">
    <location>
        <begin position="496"/>
        <end position="523"/>
    </location>
</feature>
<dbReference type="PANTHER" id="PTHR16148:SF14">
    <property type="entry name" value="MYND-TYPE DOMAIN-CONTAINING PROTEIN"/>
    <property type="match status" value="1"/>
</dbReference>
<organism evidence="4">
    <name type="scientific">Chaetoceros debilis</name>
    <dbReference type="NCBI Taxonomy" id="122233"/>
    <lineage>
        <taxon>Eukaryota</taxon>
        <taxon>Sar</taxon>
        <taxon>Stramenopiles</taxon>
        <taxon>Ochrophyta</taxon>
        <taxon>Bacillariophyta</taxon>
        <taxon>Coscinodiscophyceae</taxon>
        <taxon>Chaetocerotophycidae</taxon>
        <taxon>Chaetocerotales</taxon>
        <taxon>Chaetocerotaceae</taxon>
        <taxon>Chaetoceros</taxon>
    </lineage>
</organism>
<evidence type="ECO:0000313" key="4">
    <source>
        <dbReference type="EMBL" id="CAE0464034.1"/>
    </source>
</evidence>
<feature type="domain" description="K Homology" evidence="3">
    <location>
        <begin position="257"/>
        <end position="341"/>
    </location>
</feature>
<feature type="compositionally biased region" description="Low complexity" evidence="2">
    <location>
        <begin position="565"/>
        <end position="578"/>
    </location>
</feature>
<feature type="compositionally biased region" description="Basic residues" evidence="2">
    <location>
        <begin position="662"/>
        <end position="687"/>
    </location>
</feature>